<keyword evidence="1" id="KW-0812">Transmembrane</keyword>
<protein>
    <submittedName>
        <fullName evidence="2">Uncharacterized protein</fullName>
    </submittedName>
</protein>
<dbReference type="AlphaFoldDB" id="S5ZV41"/>
<organism evidence="2 3">
    <name type="scientific">Treponema pedis str. T A4</name>
    <dbReference type="NCBI Taxonomy" id="1291379"/>
    <lineage>
        <taxon>Bacteria</taxon>
        <taxon>Pseudomonadati</taxon>
        <taxon>Spirochaetota</taxon>
        <taxon>Spirochaetia</taxon>
        <taxon>Spirochaetales</taxon>
        <taxon>Treponemataceae</taxon>
        <taxon>Treponema</taxon>
    </lineage>
</organism>
<evidence type="ECO:0000313" key="2">
    <source>
        <dbReference type="EMBL" id="AGT44090.1"/>
    </source>
</evidence>
<feature type="transmembrane region" description="Helical" evidence="1">
    <location>
        <begin position="91"/>
        <end position="115"/>
    </location>
</feature>
<dbReference type="STRING" id="1291379.TPE_1604"/>
<evidence type="ECO:0000313" key="3">
    <source>
        <dbReference type="Proteomes" id="UP000015620"/>
    </source>
</evidence>
<accession>S5ZV41</accession>
<proteinExistence type="predicted"/>
<dbReference type="HOGENOM" id="CLU_1991676_0_0_12"/>
<dbReference type="EMBL" id="CP004120">
    <property type="protein sequence ID" value="AGT44090.1"/>
    <property type="molecule type" value="Genomic_DNA"/>
</dbReference>
<dbReference type="KEGG" id="tped:TPE_1604"/>
<feature type="transmembrane region" description="Helical" evidence="1">
    <location>
        <begin position="26"/>
        <end position="43"/>
    </location>
</feature>
<dbReference type="Proteomes" id="UP000015620">
    <property type="component" value="Chromosome"/>
</dbReference>
<evidence type="ECO:0000256" key="1">
    <source>
        <dbReference type="SAM" id="Phobius"/>
    </source>
</evidence>
<gene>
    <name evidence="2" type="ORF">TPE_1604</name>
</gene>
<reference evidence="2 3" key="1">
    <citation type="journal article" date="2013" name="PLoS ONE">
        <title>Genome-Wide Relatedness of Treponema pedis, from Gingiva and Necrotic Skin Lesions of Pigs, with the Human Oral Pathogen Treponema denticola.</title>
        <authorList>
            <person name="Svartstrom O."/>
            <person name="Mushtaq M."/>
            <person name="Pringle M."/>
            <person name="Segerman B."/>
        </authorList>
    </citation>
    <scope>NUCLEOTIDE SEQUENCE [LARGE SCALE GENOMIC DNA]</scope>
    <source>
        <strain evidence="2">T A4</strain>
    </source>
</reference>
<keyword evidence="3" id="KW-1185">Reference proteome</keyword>
<name>S5ZV41_9SPIR</name>
<sequence length="125" mass="14322">MLIIFARMNGSNLILLFIKELIKPRGFFFLGFFISIIISIVSYDNLKKFLKDVIILHKILLGIGCIIYIGNIILGLISVRYYVGIFMIPSIFLFTYGYFIIVFDIGYVLGSILIISLKKLCKKII</sequence>
<feature type="transmembrane region" description="Helical" evidence="1">
    <location>
        <begin position="55"/>
        <end position="79"/>
    </location>
</feature>
<keyword evidence="1" id="KW-0472">Membrane</keyword>
<keyword evidence="1" id="KW-1133">Transmembrane helix</keyword>